<evidence type="ECO:0000259" key="3">
    <source>
        <dbReference type="PROSITE" id="PS51160"/>
    </source>
</evidence>
<dbReference type="InterPro" id="IPR001792">
    <property type="entry name" value="Acylphosphatase-like_dom"/>
</dbReference>
<dbReference type="Gene3D" id="3.30.70.100">
    <property type="match status" value="1"/>
</dbReference>
<evidence type="ECO:0000256" key="2">
    <source>
        <dbReference type="RuleBase" id="RU004168"/>
    </source>
</evidence>
<dbReference type="Pfam" id="PF00708">
    <property type="entry name" value="Acylphosphatase"/>
    <property type="match status" value="1"/>
</dbReference>
<gene>
    <name evidence="4" type="ORF">P43SY_007867</name>
</gene>
<dbReference type="EMBL" id="JAKCXM010000096">
    <property type="protein sequence ID" value="KAJ0402725.1"/>
    <property type="molecule type" value="Genomic_DNA"/>
</dbReference>
<dbReference type="PROSITE" id="PS51160">
    <property type="entry name" value="ACYLPHOSPHATASE_3"/>
    <property type="match status" value="1"/>
</dbReference>
<dbReference type="EC" id="3.6.1.7" evidence="1"/>
<evidence type="ECO:0000313" key="5">
    <source>
        <dbReference type="Proteomes" id="UP001209570"/>
    </source>
</evidence>
<dbReference type="AlphaFoldDB" id="A0AAD5LLE2"/>
<keyword evidence="5" id="KW-1185">Reference proteome</keyword>
<dbReference type="InterPro" id="IPR036046">
    <property type="entry name" value="Acylphosphatase-like_dom_sf"/>
</dbReference>
<keyword evidence="1" id="KW-0378">Hydrolase</keyword>
<dbReference type="Proteomes" id="UP001209570">
    <property type="component" value="Unassembled WGS sequence"/>
</dbReference>
<protein>
    <recommendedName>
        <fullName evidence="1">acylphosphatase</fullName>
        <ecNumber evidence="1">3.6.1.7</ecNumber>
    </recommendedName>
</protein>
<organism evidence="4 5">
    <name type="scientific">Pythium insidiosum</name>
    <name type="common">Pythiosis disease agent</name>
    <dbReference type="NCBI Taxonomy" id="114742"/>
    <lineage>
        <taxon>Eukaryota</taxon>
        <taxon>Sar</taxon>
        <taxon>Stramenopiles</taxon>
        <taxon>Oomycota</taxon>
        <taxon>Peronosporomycetes</taxon>
        <taxon>Pythiales</taxon>
        <taxon>Pythiaceae</taxon>
        <taxon>Pythium</taxon>
    </lineage>
</organism>
<comment type="caution">
    <text evidence="4">The sequence shown here is derived from an EMBL/GenBank/DDBJ whole genome shotgun (WGS) entry which is preliminary data.</text>
</comment>
<dbReference type="GO" id="GO:0003998">
    <property type="term" value="F:acylphosphatase activity"/>
    <property type="evidence" value="ECO:0007669"/>
    <property type="project" value="UniProtKB-EC"/>
</dbReference>
<feature type="active site" evidence="1">
    <location>
        <position position="42"/>
    </location>
</feature>
<sequence length="118" mass="13077">MEPRDGDVTRFFQVRGKVQRVMFRQTVIRAMIKRGLQGGATNDKADRTLVHVTLRGGSDSIQELIDAIGSGSDLNDWGARATAVKEVDRARGKSLSSHQVTTENVDSKNWNPNCAMYL</sequence>
<feature type="active site" evidence="1">
    <location>
        <position position="24"/>
    </location>
</feature>
<dbReference type="SUPFAM" id="SSF54975">
    <property type="entry name" value="Acylphosphatase/BLUF domain-like"/>
    <property type="match status" value="1"/>
</dbReference>
<comment type="catalytic activity">
    <reaction evidence="1">
        <text>an acyl phosphate + H2O = a carboxylate + phosphate + H(+)</text>
        <dbReference type="Rhea" id="RHEA:14965"/>
        <dbReference type="ChEBI" id="CHEBI:15377"/>
        <dbReference type="ChEBI" id="CHEBI:15378"/>
        <dbReference type="ChEBI" id="CHEBI:29067"/>
        <dbReference type="ChEBI" id="CHEBI:43474"/>
        <dbReference type="ChEBI" id="CHEBI:59918"/>
        <dbReference type="EC" id="3.6.1.7"/>
    </reaction>
</comment>
<proteinExistence type="inferred from homology"/>
<accession>A0AAD5LLE2</accession>
<evidence type="ECO:0000313" key="4">
    <source>
        <dbReference type="EMBL" id="KAJ0402725.1"/>
    </source>
</evidence>
<reference evidence="4" key="1">
    <citation type="submission" date="2021-12" db="EMBL/GenBank/DDBJ databases">
        <title>Prjna785345.</title>
        <authorList>
            <person name="Rujirawat T."/>
            <person name="Krajaejun T."/>
        </authorList>
    </citation>
    <scope>NUCLEOTIDE SEQUENCE</scope>
    <source>
        <strain evidence="4">Pi057C3</strain>
    </source>
</reference>
<evidence type="ECO:0000256" key="1">
    <source>
        <dbReference type="PROSITE-ProRule" id="PRU00520"/>
    </source>
</evidence>
<comment type="similarity">
    <text evidence="2">Belongs to the acylphosphatase family.</text>
</comment>
<feature type="domain" description="Acylphosphatase-like" evidence="3">
    <location>
        <begin position="9"/>
        <end position="102"/>
    </location>
</feature>
<name>A0AAD5LLE2_PYTIN</name>